<organism evidence="2 3">
    <name type="scientific">Corynebacterium hylobatis</name>
    <dbReference type="NCBI Taxonomy" id="1859290"/>
    <lineage>
        <taxon>Bacteria</taxon>
        <taxon>Bacillati</taxon>
        <taxon>Actinomycetota</taxon>
        <taxon>Actinomycetes</taxon>
        <taxon>Mycobacteriales</taxon>
        <taxon>Corynebacteriaceae</taxon>
        <taxon>Corynebacterium</taxon>
    </lineage>
</organism>
<protein>
    <submittedName>
        <fullName evidence="2">Rhodanese-like domain-containing protein</fullName>
    </submittedName>
</protein>
<dbReference type="AlphaFoldDB" id="A0A430I0J2"/>
<dbReference type="SMART" id="SM00450">
    <property type="entry name" value="RHOD"/>
    <property type="match status" value="1"/>
</dbReference>
<accession>A0A430I0J2</accession>
<reference evidence="2 3" key="1">
    <citation type="submission" date="2018-12" db="EMBL/GenBank/DDBJ databases">
        <title>YIM 101343 draft genome.</title>
        <authorList>
            <person name="Chen X."/>
        </authorList>
    </citation>
    <scope>NUCLEOTIDE SEQUENCE [LARGE SCALE GENOMIC DNA]</scope>
    <source>
        <strain evidence="2 3">YIM 101343</strain>
    </source>
</reference>
<dbReference type="RefSeq" id="WP_126119840.1">
    <property type="nucleotide sequence ID" value="NZ_RXHJ01000003.1"/>
</dbReference>
<comment type="caution">
    <text evidence="2">The sequence shown here is derived from an EMBL/GenBank/DDBJ whole genome shotgun (WGS) entry which is preliminary data.</text>
</comment>
<dbReference type="Proteomes" id="UP000274907">
    <property type="component" value="Unassembled WGS sequence"/>
</dbReference>
<dbReference type="InterPro" id="IPR036873">
    <property type="entry name" value="Rhodanese-like_dom_sf"/>
</dbReference>
<dbReference type="CDD" id="cd00158">
    <property type="entry name" value="RHOD"/>
    <property type="match status" value="1"/>
</dbReference>
<dbReference type="SUPFAM" id="SSF52821">
    <property type="entry name" value="Rhodanese/Cell cycle control phosphatase"/>
    <property type="match status" value="1"/>
</dbReference>
<dbReference type="OrthoDB" id="9800872at2"/>
<proteinExistence type="predicted"/>
<dbReference type="Pfam" id="PF00581">
    <property type="entry name" value="Rhodanese"/>
    <property type="match status" value="1"/>
</dbReference>
<dbReference type="PANTHER" id="PTHR43031:SF18">
    <property type="entry name" value="RHODANESE-RELATED SULFURTRANSFERASES"/>
    <property type="match status" value="1"/>
</dbReference>
<name>A0A430I0J2_9CORY</name>
<dbReference type="EMBL" id="RXHJ01000003">
    <property type="protein sequence ID" value="RSZ65122.1"/>
    <property type="molecule type" value="Genomic_DNA"/>
</dbReference>
<dbReference type="InterPro" id="IPR001763">
    <property type="entry name" value="Rhodanese-like_dom"/>
</dbReference>
<dbReference type="PROSITE" id="PS50206">
    <property type="entry name" value="RHODANESE_3"/>
    <property type="match status" value="1"/>
</dbReference>
<keyword evidence="3" id="KW-1185">Reference proteome</keyword>
<dbReference type="Gene3D" id="3.40.250.10">
    <property type="entry name" value="Rhodanese-like domain"/>
    <property type="match status" value="1"/>
</dbReference>
<gene>
    <name evidence="2" type="ORF">EAH68_02990</name>
</gene>
<evidence type="ECO:0000313" key="3">
    <source>
        <dbReference type="Proteomes" id="UP000274907"/>
    </source>
</evidence>
<evidence type="ECO:0000259" key="1">
    <source>
        <dbReference type="PROSITE" id="PS50206"/>
    </source>
</evidence>
<evidence type="ECO:0000313" key="2">
    <source>
        <dbReference type="EMBL" id="RSZ65122.1"/>
    </source>
</evidence>
<feature type="domain" description="Rhodanese" evidence="1">
    <location>
        <begin position="9"/>
        <end position="97"/>
    </location>
</feature>
<sequence length="97" mass="10792">MKTVTVNQVPFDAQLIDVREADEYAEGHAANAVHIPLSEFVSRVDEIDTSRDIYMICLAGGRSAQACEYLQQAHDVEAINVEGGTRAWREAELPMEK</sequence>
<dbReference type="PANTHER" id="PTHR43031">
    <property type="entry name" value="FAD-DEPENDENT OXIDOREDUCTASE"/>
    <property type="match status" value="1"/>
</dbReference>
<dbReference type="InterPro" id="IPR050229">
    <property type="entry name" value="GlpE_sulfurtransferase"/>
</dbReference>